<evidence type="ECO:0000259" key="1">
    <source>
        <dbReference type="Pfam" id="PF05099"/>
    </source>
</evidence>
<feature type="domain" description="Co-chaperone DjlA N-terminal" evidence="1">
    <location>
        <begin position="28"/>
        <end position="143"/>
    </location>
</feature>
<dbReference type="InterPro" id="IPR029024">
    <property type="entry name" value="TerB-like"/>
</dbReference>
<evidence type="ECO:0000313" key="3">
    <source>
        <dbReference type="Proteomes" id="UP000199675"/>
    </source>
</evidence>
<dbReference type="Gene3D" id="1.10.3680.10">
    <property type="entry name" value="TerB-like"/>
    <property type="match status" value="1"/>
</dbReference>
<dbReference type="SUPFAM" id="SSF158682">
    <property type="entry name" value="TerB-like"/>
    <property type="match status" value="1"/>
</dbReference>
<dbReference type="AlphaFoldDB" id="A0A1H2Z0E0"/>
<name>A0A1H2Z0E0_9GAMM</name>
<reference evidence="2 3" key="1">
    <citation type="submission" date="2016-10" db="EMBL/GenBank/DDBJ databases">
        <authorList>
            <person name="de Groot N.N."/>
        </authorList>
    </citation>
    <scope>NUCLEOTIDE SEQUENCE [LARGE SCALE GENOMIC DNA]</scope>
    <source>
        <strain evidence="2 3">CGMCC 1.7059</strain>
    </source>
</reference>
<dbReference type="Pfam" id="PF05099">
    <property type="entry name" value="TerB"/>
    <property type="match status" value="1"/>
</dbReference>
<organism evidence="2 3">
    <name type="scientific">Marinobacter mobilis</name>
    <dbReference type="NCBI Taxonomy" id="488533"/>
    <lineage>
        <taxon>Bacteria</taxon>
        <taxon>Pseudomonadati</taxon>
        <taxon>Pseudomonadota</taxon>
        <taxon>Gammaproteobacteria</taxon>
        <taxon>Pseudomonadales</taxon>
        <taxon>Marinobacteraceae</taxon>
        <taxon>Marinobacter</taxon>
    </lineage>
</organism>
<dbReference type="STRING" id="488533.SAMN04487960_106140"/>
<dbReference type="Proteomes" id="UP000199675">
    <property type="component" value="Unassembled WGS sequence"/>
</dbReference>
<evidence type="ECO:0000313" key="2">
    <source>
        <dbReference type="EMBL" id="SDX10795.1"/>
    </source>
</evidence>
<accession>A0A1H2Z0E0</accession>
<gene>
    <name evidence="2" type="ORF">SAMN04487960_106140</name>
</gene>
<dbReference type="CDD" id="cd07313">
    <property type="entry name" value="terB_like_2"/>
    <property type="match status" value="1"/>
</dbReference>
<sequence length="157" mass="17662">MIARLKQLLLATPSGGAETPSNRHRMAVAATALMVQLARIDQNQDARELSTIVDCAIKALKITREEAEEILQDALAHADSATSLYEFTGILNDHLDQGHKLLLLESIWRVAYADGRIDQYEEQLIRRIADLLYLHHSEYTLARHRAEQAHQAERSPG</sequence>
<proteinExistence type="predicted"/>
<keyword evidence="3" id="KW-1185">Reference proteome</keyword>
<dbReference type="EMBL" id="FNNE01000006">
    <property type="protein sequence ID" value="SDX10795.1"/>
    <property type="molecule type" value="Genomic_DNA"/>
</dbReference>
<dbReference type="OrthoDB" id="5294347at2"/>
<protein>
    <submittedName>
        <fullName evidence="2">Uncharacterized conserved protein, tellurite resistance protein B (TerB) family</fullName>
    </submittedName>
</protein>
<dbReference type="InterPro" id="IPR007791">
    <property type="entry name" value="DjlA_N"/>
</dbReference>